<evidence type="ECO:0000313" key="7">
    <source>
        <dbReference type="EMBL" id="TCV82873.1"/>
    </source>
</evidence>
<dbReference type="CDD" id="cd02966">
    <property type="entry name" value="TlpA_like_family"/>
    <property type="match status" value="1"/>
</dbReference>
<dbReference type="PANTHER" id="PTHR42852:SF6">
    <property type="entry name" value="THIOL:DISULFIDE INTERCHANGE PROTEIN DSBE"/>
    <property type="match status" value="1"/>
</dbReference>
<reference evidence="7 8" key="1">
    <citation type="submission" date="2019-03" db="EMBL/GenBank/DDBJ databases">
        <title>Genomic Encyclopedia of Type Strains, Phase IV (KMG-IV): sequencing the most valuable type-strain genomes for metagenomic binning, comparative biology and taxonomic classification.</title>
        <authorList>
            <person name="Goeker M."/>
        </authorList>
    </citation>
    <scope>NUCLEOTIDE SEQUENCE [LARGE SCALE GENOMIC DNA]</scope>
    <source>
        <strain evidence="7 8">DSM 100309</strain>
    </source>
</reference>
<organism evidence="7 8">
    <name type="scientific">Sulfurirhabdus autotrophica</name>
    <dbReference type="NCBI Taxonomy" id="1706046"/>
    <lineage>
        <taxon>Bacteria</taxon>
        <taxon>Pseudomonadati</taxon>
        <taxon>Pseudomonadota</taxon>
        <taxon>Betaproteobacteria</taxon>
        <taxon>Nitrosomonadales</taxon>
        <taxon>Sulfuricellaceae</taxon>
        <taxon>Sulfurirhabdus</taxon>
    </lineage>
</organism>
<comment type="subcellular location">
    <subcellularLocation>
        <location evidence="1">Cell envelope</location>
    </subcellularLocation>
</comment>
<evidence type="ECO:0000259" key="6">
    <source>
        <dbReference type="PROSITE" id="PS51352"/>
    </source>
</evidence>
<feature type="chain" id="PRO_5020981774" evidence="5">
    <location>
        <begin position="21"/>
        <end position="172"/>
    </location>
</feature>
<dbReference type="EMBL" id="SMCO01000018">
    <property type="protein sequence ID" value="TCV82873.1"/>
    <property type="molecule type" value="Genomic_DNA"/>
</dbReference>
<comment type="caution">
    <text evidence="7">The sequence shown here is derived from an EMBL/GenBank/DDBJ whole genome shotgun (WGS) entry which is preliminary data.</text>
</comment>
<dbReference type="InterPro" id="IPR050553">
    <property type="entry name" value="Thioredoxin_ResA/DsbE_sf"/>
</dbReference>
<evidence type="ECO:0000256" key="2">
    <source>
        <dbReference type="ARBA" id="ARBA00022748"/>
    </source>
</evidence>
<accession>A0A4R3XYV6</accession>
<dbReference type="InterPro" id="IPR000866">
    <property type="entry name" value="AhpC/TSA"/>
</dbReference>
<evidence type="ECO:0000256" key="1">
    <source>
        <dbReference type="ARBA" id="ARBA00004196"/>
    </source>
</evidence>
<dbReference type="GO" id="GO:0016209">
    <property type="term" value="F:antioxidant activity"/>
    <property type="evidence" value="ECO:0007669"/>
    <property type="project" value="InterPro"/>
</dbReference>
<dbReference type="InterPro" id="IPR017937">
    <property type="entry name" value="Thioredoxin_CS"/>
</dbReference>
<evidence type="ECO:0000313" key="8">
    <source>
        <dbReference type="Proteomes" id="UP000295367"/>
    </source>
</evidence>
<evidence type="ECO:0000256" key="3">
    <source>
        <dbReference type="ARBA" id="ARBA00023157"/>
    </source>
</evidence>
<proteinExistence type="predicted"/>
<keyword evidence="3" id="KW-1015">Disulfide bond</keyword>
<dbReference type="GO" id="GO:0015036">
    <property type="term" value="F:disulfide oxidoreductase activity"/>
    <property type="evidence" value="ECO:0007669"/>
    <property type="project" value="UniProtKB-ARBA"/>
</dbReference>
<keyword evidence="4" id="KW-0676">Redox-active center</keyword>
<name>A0A4R3XYV6_9PROT</name>
<dbReference type="RefSeq" id="WP_124946432.1">
    <property type="nucleotide sequence ID" value="NZ_BHVT01000035.1"/>
</dbReference>
<dbReference type="AlphaFoldDB" id="A0A4R3XYV6"/>
<dbReference type="PROSITE" id="PS51352">
    <property type="entry name" value="THIOREDOXIN_2"/>
    <property type="match status" value="1"/>
</dbReference>
<dbReference type="PANTHER" id="PTHR42852">
    <property type="entry name" value="THIOL:DISULFIDE INTERCHANGE PROTEIN DSBE"/>
    <property type="match status" value="1"/>
</dbReference>
<gene>
    <name evidence="7" type="ORF">EDC63_1182</name>
</gene>
<keyword evidence="5" id="KW-0732">Signal</keyword>
<dbReference type="OrthoDB" id="9811352at2"/>
<dbReference type="SUPFAM" id="SSF52833">
    <property type="entry name" value="Thioredoxin-like"/>
    <property type="match status" value="1"/>
</dbReference>
<dbReference type="PROSITE" id="PS00194">
    <property type="entry name" value="THIOREDOXIN_1"/>
    <property type="match status" value="1"/>
</dbReference>
<feature type="signal peptide" evidence="5">
    <location>
        <begin position="1"/>
        <end position="20"/>
    </location>
</feature>
<feature type="domain" description="Thioredoxin" evidence="6">
    <location>
        <begin position="31"/>
        <end position="171"/>
    </location>
</feature>
<keyword evidence="7" id="KW-0413">Isomerase</keyword>
<keyword evidence="2" id="KW-0201">Cytochrome c-type biogenesis</keyword>
<protein>
    <submittedName>
        <fullName evidence="7">Thiol-disulfide isomerase/thioredoxin</fullName>
    </submittedName>
</protein>
<evidence type="ECO:0000256" key="4">
    <source>
        <dbReference type="ARBA" id="ARBA00023284"/>
    </source>
</evidence>
<dbReference type="GO" id="GO:0030313">
    <property type="term" value="C:cell envelope"/>
    <property type="evidence" value="ECO:0007669"/>
    <property type="project" value="UniProtKB-SubCell"/>
</dbReference>
<dbReference type="Pfam" id="PF00578">
    <property type="entry name" value="AhpC-TSA"/>
    <property type="match status" value="1"/>
</dbReference>
<dbReference type="InterPro" id="IPR036249">
    <property type="entry name" value="Thioredoxin-like_sf"/>
</dbReference>
<dbReference type="GO" id="GO:0016853">
    <property type="term" value="F:isomerase activity"/>
    <property type="evidence" value="ECO:0007669"/>
    <property type="project" value="UniProtKB-KW"/>
</dbReference>
<keyword evidence="8" id="KW-1185">Reference proteome</keyword>
<dbReference type="Proteomes" id="UP000295367">
    <property type="component" value="Unassembled WGS sequence"/>
</dbReference>
<evidence type="ECO:0000256" key="5">
    <source>
        <dbReference type="SAM" id="SignalP"/>
    </source>
</evidence>
<dbReference type="Gene3D" id="3.40.30.10">
    <property type="entry name" value="Glutaredoxin"/>
    <property type="match status" value="1"/>
</dbReference>
<dbReference type="InterPro" id="IPR013766">
    <property type="entry name" value="Thioredoxin_domain"/>
</dbReference>
<dbReference type="GO" id="GO:0017004">
    <property type="term" value="P:cytochrome complex assembly"/>
    <property type="evidence" value="ECO:0007669"/>
    <property type="project" value="UniProtKB-KW"/>
</dbReference>
<sequence length="172" mass="19364">MIARFTLLFALFFAHGTLWAHDIQKPAGLVTLDGRLAPALVLSDMDGKKTDLKTLRGQWVLVHFWATWCGPCRREMPTLQNMQKQLKDVPVQLVLVNTAETDDEVFTFLPTVAPELNTLMDRDGLTTELWKPRGLPSSFIVDPEGKLRYLALGGRDWAAPVYIAFLKSLTSH</sequence>